<accession>A0A8H6BZC1</accession>
<dbReference type="GO" id="GO:0046081">
    <property type="term" value="P:dUTP catabolic process"/>
    <property type="evidence" value="ECO:0007669"/>
    <property type="project" value="UniProtKB-UniRule"/>
</dbReference>
<evidence type="ECO:0000256" key="6">
    <source>
        <dbReference type="ARBA" id="ARBA00021732"/>
    </source>
</evidence>
<dbReference type="Proteomes" id="UP000536275">
    <property type="component" value="Unassembled WGS sequence"/>
</dbReference>
<evidence type="ECO:0000256" key="1">
    <source>
        <dbReference type="ARBA" id="ARBA00001946"/>
    </source>
</evidence>
<dbReference type="SMR" id="A0A8H6BZC1"/>
<sequence length="159" mass="16945">MTSEDQSLKKQKLESTQSLKVYLRSPKGKVPTKGSALAAGYDLYSAEAATIPAHGQGLVSTDISIIVPIGTYGRVAPRSGLAVKHGISTGAGVIDADYRGEVKVVLFNHSEKDFEIKEGDRIAQLVLEQIVNADIKEISLEELDNTERGEGGFGSTGKN</sequence>
<dbReference type="SUPFAM" id="SSF51283">
    <property type="entry name" value="dUTPase-like"/>
    <property type="match status" value="1"/>
</dbReference>
<evidence type="ECO:0000256" key="5">
    <source>
        <dbReference type="ARBA" id="ARBA00012379"/>
    </source>
</evidence>
<evidence type="ECO:0000256" key="3">
    <source>
        <dbReference type="ARBA" id="ARBA00006581"/>
    </source>
</evidence>
<evidence type="ECO:0000256" key="11">
    <source>
        <dbReference type="ARBA" id="ARBA00030698"/>
    </source>
</evidence>
<dbReference type="InterPro" id="IPR008181">
    <property type="entry name" value="dUTPase"/>
</dbReference>
<dbReference type="Pfam" id="PF00692">
    <property type="entry name" value="dUTPase"/>
    <property type="match status" value="1"/>
</dbReference>
<dbReference type="OMA" id="RSGMGHK"/>
<dbReference type="GO" id="GO:0006226">
    <property type="term" value="P:dUMP biosynthetic process"/>
    <property type="evidence" value="ECO:0007669"/>
    <property type="project" value="UniProtKB-UniRule"/>
</dbReference>
<comment type="catalytic activity">
    <reaction evidence="12">
        <text>dUTP + H2O = dUMP + diphosphate + H(+)</text>
        <dbReference type="Rhea" id="RHEA:10248"/>
        <dbReference type="ChEBI" id="CHEBI:15377"/>
        <dbReference type="ChEBI" id="CHEBI:15378"/>
        <dbReference type="ChEBI" id="CHEBI:33019"/>
        <dbReference type="ChEBI" id="CHEBI:61555"/>
        <dbReference type="ChEBI" id="CHEBI:246422"/>
        <dbReference type="EC" id="3.6.1.23"/>
    </reaction>
    <physiologicalReaction direction="left-to-right" evidence="12">
        <dbReference type="Rhea" id="RHEA:10249"/>
    </physiologicalReaction>
</comment>
<evidence type="ECO:0000256" key="8">
    <source>
        <dbReference type="ARBA" id="ARBA00022801"/>
    </source>
</evidence>
<dbReference type="GO" id="GO:0004170">
    <property type="term" value="F:dUTP diphosphatase activity"/>
    <property type="evidence" value="ECO:0007669"/>
    <property type="project" value="UniProtKB-UniRule"/>
</dbReference>
<comment type="cofactor">
    <cofactor evidence="1 14">
        <name>Mg(2+)</name>
        <dbReference type="ChEBI" id="CHEBI:18420"/>
    </cofactor>
</comment>
<dbReference type="InterPro" id="IPR029054">
    <property type="entry name" value="dUTPase-like"/>
</dbReference>
<comment type="pathway">
    <text evidence="2 14">Pyrimidine metabolism; dUMP biosynthesis; dUMP from dCTP (dUTP route): step 2/2.</text>
</comment>
<dbReference type="CDD" id="cd07557">
    <property type="entry name" value="trimeric_dUTPase"/>
    <property type="match status" value="1"/>
</dbReference>
<dbReference type="EC" id="3.6.1.23" evidence="5 14"/>
<keyword evidence="8 14" id="KW-0378">Hydrolase</keyword>
<dbReference type="AlphaFoldDB" id="A0A8H6BZC1"/>
<protein>
    <recommendedName>
        <fullName evidence="6 14">Deoxyuridine 5'-triphosphate nucleotidohydrolase</fullName>
        <shortName evidence="14">dUTPase</shortName>
        <ecNumber evidence="5 14">3.6.1.23</ecNumber>
    </recommendedName>
    <alternativeName>
        <fullName evidence="11 14">dUTP pyrophosphatase</fullName>
    </alternativeName>
</protein>
<organism evidence="16 17">
    <name type="scientific">Candida albicans</name>
    <name type="common">Yeast</name>
    <dbReference type="NCBI Taxonomy" id="5476"/>
    <lineage>
        <taxon>Eukaryota</taxon>
        <taxon>Fungi</taxon>
        <taxon>Dikarya</taxon>
        <taxon>Ascomycota</taxon>
        <taxon>Saccharomycotina</taxon>
        <taxon>Pichiomycetes</taxon>
        <taxon>Debaryomycetaceae</taxon>
        <taxon>Candida/Lodderomyces clade</taxon>
        <taxon>Candida</taxon>
    </lineage>
</organism>
<dbReference type="GO" id="GO:0000287">
    <property type="term" value="F:magnesium ion binding"/>
    <property type="evidence" value="ECO:0007669"/>
    <property type="project" value="UniProtKB-UniRule"/>
</dbReference>
<evidence type="ECO:0000313" key="17">
    <source>
        <dbReference type="Proteomes" id="UP000536275"/>
    </source>
</evidence>
<comment type="similarity">
    <text evidence="3 14">Belongs to the dUTPase family.</text>
</comment>
<proteinExistence type="inferred from homology"/>
<keyword evidence="7 14" id="KW-0479">Metal-binding</keyword>
<comment type="subunit">
    <text evidence="4 14">Homotrimer.</text>
</comment>
<dbReference type="Gene3D" id="2.70.40.10">
    <property type="match status" value="1"/>
</dbReference>
<dbReference type="UniPathway" id="UPA00610">
    <property type="reaction ID" value="UER00666"/>
</dbReference>
<dbReference type="InterPro" id="IPR033704">
    <property type="entry name" value="dUTPase_trimeric"/>
</dbReference>
<reference evidence="16 17" key="1">
    <citation type="submission" date="2020-03" db="EMBL/GenBank/DDBJ databases">
        <title>FDA dAtabase for Regulatory Grade micrObial Sequences (FDA-ARGOS): Supporting development and validation of Infectious Disease Dx tests.</title>
        <authorList>
            <person name="Campos J."/>
            <person name="Goldberg B."/>
            <person name="Tallon L."/>
            <person name="Sadzewicz L."/>
            <person name="Vavikolanu K."/>
            <person name="Mehta A."/>
            <person name="Aluvathingal J."/>
            <person name="Nadendla S."/>
            <person name="Nandy P."/>
            <person name="Geyer C."/>
            <person name="Yan Y."/>
            <person name="Sichtig H."/>
        </authorList>
    </citation>
    <scope>NUCLEOTIDE SEQUENCE [LARGE SCALE GENOMIC DNA]</scope>
    <source>
        <strain evidence="16 17">FDAARGOS_656</strain>
    </source>
</reference>
<evidence type="ECO:0000313" key="16">
    <source>
        <dbReference type="EMBL" id="KAF6070240.1"/>
    </source>
</evidence>
<evidence type="ECO:0000256" key="14">
    <source>
        <dbReference type="RuleBase" id="RU367024"/>
    </source>
</evidence>
<dbReference type="GO" id="GO:0035863">
    <property type="term" value="P:dITP catabolic process"/>
    <property type="evidence" value="ECO:0007669"/>
    <property type="project" value="EnsemblFungi"/>
</dbReference>
<gene>
    <name evidence="16" type="primary">DUT1</name>
    <name evidence="16" type="ORF">FOB64_002322</name>
</gene>
<dbReference type="FunFam" id="2.70.40.10:FF:000007">
    <property type="entry name" value="dUTP pyrophosphatase"/>
    <property type="match status" value="1"/>
</dbReference>
<evidence type="ECO:0000256" key="12">
    <source>
        <dbReference type="ARBA" id="ARBA00048211"/>
    </source>
</evidence>
<dbReference type="PANTHER" id="PTHR11241:SF0">
    <property type="entry name" value="DEOXYURIDINE 5'-TRIPHOSPHATE NUCLEOTIDOHYDROLASE"/>
    <property type="match status" value="1"/>
</dbReference>
<dbReference type="InterPro" id="IPR036157">
    <property type="entry name" value="dUTPase-like_sf"/>
</dbReference>
<feature type="domain" description="dUTPase-like" evidence="15">
    <location>
        <begin position="28"/>
        <end position="157"/>
    </location>
</feature>
<dbReference type="NCBIfam" id="TIGR00576">
    <property type="entry name" value="dut"/>
    <property type="match status" value="1"/>
</dbReference>
<evidence type="ECO:0000256" key="2">
    <source>
        <dbReference type="ARBA" id="ARBA00005142"/>
    </source>
</evidence>
<evidence type="ECO:0000256" key="7">
    <source>
        <dbReference type="ARBA" id="ARBA00022723"/>
    </source>
</evidence>
<dbReference type="NCBIfam" id="NF001862">
    <property type="entry name" value="PRK00601.1"/>
    <property type="match status" value="1"/>
</dbReference>
<name>A0A8H6BZC1_CANAX</name>
<keyword evidence="10 14" id="KW-0546">Nucleotide metabolism</keyword>
<evidence type="ECO:0000256" key="9">
    <source>
        <dbReference type="ARBA" id="ARBA00022842"/>
    </source>
</evidence>
<evidence type="ECO:0000256" key="13">
    <source>
        <dbReference type="ARBA" id="ARBA00056586"/>
    </source>
</evidence>
<keyword evidence="9 14" id="KW-0460">Magnesium</keyword>
<evidence type="ECO:0000256" key="10">
    <source>
        <dbReference type="ARBA" id="ARBA00023080"/>
    </source>
</evidence>
<dbReference type="GO" id="GO:0035870">
    <property type="term" value="F:dITP diphosphatase activity"/>
    <property type="evidence" value="ECO:0007669"/>
    <property type="project" value="EnsemblFungi"/>
</dbReference>
<evidence type="ECO:0000259" key="15">
    <source>
        <dbReference type="Pfam" id="PF00692"/>
    </source>
</evidence>
<dbReference type="EMBL" id="JABWAD010000027">
    <property type="protein sequence ID" value="KAF6070240.1"/>
    <property type="molecule type" value="Genomic_DNA"/>
</dbReference>
<dbReference type="PANTHER" id="PTHR11241">
    <property type="entry name" value="DEOXYURIDINE 5'-TRIPHOSPHATE NUCLEOTIDOHYDROLASE"/>
    <property type="match status" value="1"/>
</dbReference>
<evidence type="ECO:0000256" key="4">
    <source>
        <dbReference type="ARBA" id="ARBA00011233"/>
    </source>
</evidence>
<comment type="function">
    <text evidence="13 14">Involved in nucleotide metabolism via production of dUMP, the immediate precursor of thymidine nucleotides, and decreases the intracellular concentration of dUTP so that uracil cannot be incorporated into DNA.</text>
</comment>
<comment type="caution">
    <text evidence="16">The sequence shown here is derived from an EMBL/GenBank/DDBJ whole genome shotgun (WGS) entry which is preliminary data.</text>
</comment>